<sequence>MLGLSIILVMFSLMISLIDNPYQPKREIIDENINSNVWCSPKWGMKTCHFHNLFYCRKYGFIFILTENSIITGLHSYRDLTHLKLSPIDDHSIVNMRLTMVHNMEVSSFRMRLIRGNYFMIYRFKPDNILHVIHDDLLPLYTTFKDICLGNVTECSNKYHLLLSDPNEEGPYIHWYKALSSKEPLQIKGLSDEFIFCFSSVTLGIANTSFFQYGFKKPQGPVKTKLVQNDIKEFRNYFLKYFDIKIPLARKIRAVTVVSRIINRKIINEEYIFQTISLAMGECFKDGKLNLRRVDMTRNTTKEILNAIVSSHILVAVHGAETILSLFLLDQAIIIELFPFGIVREYVSPIYSLSSIAGIHFNYLSWTNLMENNSVAHPEYPSQFGGLGGLSEDLIQSIYSTKNVSAVECCNNPYYLFRMYQDTLVDESFQRVASSAAYILKSANSKTEVTTEWFFPGPVHDLKCILYPNLIFVTWTVPYNLVNMSGVYNVSVLEGARYYNVLTSKTELYLNFDGTGIEKVEVWVSCNVNERASIDSYCHCDVYNL</sequence>
<dbReference type="InterPro" id="IPR007657">
    <property type="entry name" value="Glycosyltransferase_61"/>
</dbReference>
<protein>
    <submittedName>
        <fullName evidence="3">Putative glycosyltransferase AGO61</fullName>
    </submittedName>
</protein>
<organism evidence="3">
    <name type="scientific">Lygus hesperus</name>
    <name type="common">Western plant bug</name>
    <dbReference type="NCBI Taxonomy" id="30085"/>
    <lineage>
        <taxon>Eukaryota</taxon>
        <taxon>Metazoa</taxon>
        <taxon>Ecdysozoa</taxon>
        <taxon>Arthropoda</taxon>
        <taxon>Hexapoda</taxon>
        <taxon>Insecta</taxon>
        <taxon>Pterygota</taxon>
        <taxon>Neoptera</taxon>
        <taxon>Paraneoptera</taxon>
        <taxon>Hemiptera</taxon>
        <taxon>Heteroptera</taxon>
        <taxon>Panheteroptera</taxon>
        <taxon>Cimicomorpha</taxon>
        <taxon>Miridae</taxon>
        <taxon>Mirini</taxon>
        <taxon>Lygus</taxon>
    </lineage>
</organism>
<feature type="chain" id="PRO_5007527251" evidence="1">
    <location>
        <begin position="17"/>
        <end position="545"/>
    </location>
</feature>
<keyword evidence="3" id="KW-0808">Transferase</keyword>
<evidence type="ECO:0000313" key="3">
    <source>
        <dbReference type="EMBL" id="JAQ07935.1"/>
    </source>
</evidence>
<dbReference type="PANTHER" id="PTHR20961">
    <property type="entry name" value="GLYCOSYLTRANSFERASE"/>
    <property type="match status" value="1"/>
</dbReference>
<reference evidence="3" key="1">
    <citation type="journal article" date="2016" name="Gigascience">
        <title>De novo construction of an expanded transcriptome assembly for the western tarnished plant bug, Lygus hesperus.</title>
        <authorList>
            <person name="Tassone E.E."/>
            <person name="Geib S.M."/>
            <person name="Hall B."/>
            <person name="Fabrick J.A."/>
            <person name="Brent C.S."/>
            <person name="Hull J.J."/>
        </authorList>
    </citation>
    <scope>NUCLEOTIDE SEQUENCE</scope>
</reference>
<keyword evidence="1" id="KW-0732">Signal</keyword>
<evidence type="ECO:0000256" key="1">
    <source>
        <dbReference type="SAM" id="SignalP"/>
    </source>
</evidence>
<dbReference type="AlphaFoldDB" id="A0A146LL02"/>
<feature type="signal peptide" evidence="1">
    <location>
        <begin position="1"/>
        <end position="16"/>
    </location>
</feature>
<gene>
    <name evidence="3" type="primary">ago61_1</name>
    <name evidence="2" type="synonym">ago61_0</name>
    <name evidence="3" type="ORF">g.51931</name>
    <name evidence="2" type="ORF">g.51935</name>
</gene>
<evidence type="ECO:0000313" key="2">
    <source>
        <dbReference type="EMBL" id="JAQ02609.1"/>
    </source>
</evidence>
<proteinExistence type="predicted"/>
<name>A0A146LL02_LYGHE</name>
<dbReference type="EMBL" id="GDHC01016020">
    <property type="protein sequence ID" value="JAQ02609.1"/>
    <property type="molecule type" value="Transcribed_RNA"/>
</dbReference>
<accession>A0A146LL02</accession>
<dbReference type="EMBL" id="GDHC01010694">
    <property type="protein sequence ID" value="JAQ07935.1"/>
    <property type="molecule type" value="Transcribed_RNA"/>
</dbReference>
<dbReference type="GO" id="GO:0016757">
    <property type="term" value="F:glycosyltransferase activity"/>
    <property type="evidence" value="ECO:0007669"/>
    <property type="project" value="InterPro"/>
</dbReference>
<dbReference type="PANTHER" id="PTHR20961:SF38">
    <property type="entry name" value="PROTEIN O-LINKED-MANNOSE BETA-1,4-N-ACETYLGLUCOSAMINYLTRANSFERASE 2"/>
    <property type="match status" value="1"/>
</dbReference>